<evidence type="ECO:0000313" key="3">
    <source>
        <dbReference type="Proteomes" id="UP000429229"/>
    </source>
</evidence>
<dbReference type="RefSeq" id="WP_160615426.1">
    <property type="nucleotide sequence ID" value="NZ_WTYR01000001.1"/>
</dbReference>
<dbReference type="AlphaFoldDB" id="A0A6I4U351"/>
<proteinExistence type="predicted"/>
<evidence type="ECO:0000313" key="2">
    <source>
        <dbReference type="EMBL" id="MXP08912.1"/>
    </source>
</evidence>
<name>A0A6I4U351_9SPHN</name>
<reference evidence="2 3" key="1">
    <citation type="submission" date="2019-12" db="EMBL/GenBank/DDBJ databases">
        <title>Genomic-based taxomic classification of the family Erythrobacteraceae.</title>
        <authorList>
            <person name="Xu L."/>
        </authorList>
    </citation>
    <scope>NUCLEOTIDE SEQUENCE [LARGE SCALE GENOMIC DNA]</scope>
    <source>
        <strain evidence="2 3">LMG 29519</strain>
    </source>
</reference>
<keyword evidence="3" id="KW-1185">Reference proteome</keyword>
<gene>
    <name evidence="2" type="ORF">GRI68_01805</name>
</gene>
<sequence>MGWPAAIVVIVSIIVIGKLMSSRYRAQAGIIEDERGNQTYVGQASRDPEAQREIEDLRERIKVLERIATDKNSEAERLASQIEDLRKD</sequence>
<evidence type="ECO:0000256" key="1">
    <source>
        <dbReference type="SAM" id="Coils"/>
    </source>
</evidence>
<dbReference type="EMBL" id="WTYR01000001">
    <property type="protein sequence ID" value="MXP08912.1"/>
    <property type="molecule type" value="Genomic_DNA"/>
</dbReference>
<comment type="caution">
    <text evidence="2">The sequence shown here is derived from an EMBL/GenBank/DDBJ whole genome shotgun (WGS) entry which is preliminary data.</text>
</comment>
<organism evidence="2 3">
    <name type="scientific">Alteriqipengyuania halimionae</name>
    <dbReference type="NCBI Taxonomy" id="1926630"/>
    <lineage>
        <taxon>Bacteria</taxon>
        <taxon>Pseudomonadati</taxon>
        <taxon>Pseudomonadota</taxon>
        <taxon>Alphaproteobacteria</taxon>
        <taxon>Sphingomonadales</taxon>
        <taxon>Erythrobacteraceae</taxon>
        <taxon>Alteriqipengyuania</taxon>
    </lineage>
</organism>
<feature type="coiled-coil region" evidence="1">
    <location>
        <begin position="47"/>
        <end position="88"/>
    </location>
</feature>
<protein>
    <submittedName>
        <fullName evidence="2">Uncharacterized protein</fullName>
    </submittedName>
</protein>
<keyword evidence="1" id="KW-0175">Coiled coil</keyword>
<dbReference type="Proteomes" id="UP000429229">
    <property type="component" value="Unassembled WGS sequence"/>
</dbReference>
<dbReference type="OrthoDB" id="7579171at2"/>
<accession>A0A6I4U351</accession>